<dbReference type="Proteomes" id="UP000284742">
    <property type="component" value="Unassembled WGS sequence"/>
</dbReference>
<organism evidence="1 2">
    <name type="scientific">Dorea formicigenerans</name>
    <dbReference type="NCBI Taxonomy" id="39486"/>
    <lineage>
        <taxon>Bacteria</taxon>
        <taxon>Bacillati</taxon>
        <taxon>Bacillota</taxon>
        <taxon>Clostridia</taxon>
        <taxon>Lachnospirales</taxon>
        <taxon>Lachnospiraceae</taxon>
        <taxon>Dorea</taxon>
    </lineage>
</organism>
<accession>A0A413YMH0</accession>
<comment type="caution">
    <text evidence="1">The sequence shown here is derived from an EMBL/GenBank/DDBJ whole genome shotgun (WGS) entry which is preliminary data.</text>
</comment>
<dbReference type="RefSeq" id="WP_117638666.1">
    <property type="nucleotide sequence ID" value="NZ_QSHK01000002.1"/>
</dbReference>
<gene>
    <name evidence="1" type="ORF">DW860_04705</name>
</gene>
<evidence type="ECO:0000313" key="2">
    <source>
        <dbReference type="Proteomes" id="UP000284742"/>
    </source>
</evidence>
<name>A0A413YMH0_9FIRM</name>
<protein>
    <submittedName>
        <fullName evidence="1">Uncharacterized protein</fullName>
    </submittedName>
</protein>
<proteinExistence type="predicted"/>
<dbReference type="AlphaFoldDB" id="A0A413YMH0"/>
<dbReference type="EMBL" id="QSHK01000002">
    <property type="protein sequence ID" value="RHC09641.1"/>
    <property type="molecule type" value="Genomic_DNA"/>
</dbReference>
<reference evidence="1 2" key="1">
    <citation type="submission" date="2018-08" db="EMBL/GenBank/DDBJ databases">
        <title>A genome reference for cultivated species of the human gut microbiota.</title>
        <authorList>
            <person name="Zou Y."/>
            <person name="Xue W."/>
            <person name="Luo G."/>
        </authorList>
    </citation>
    <scope>NUCLEOTIDE SEQUENCE [LARGE SCALE GENOMIC DNA]</scope>
    <source>
        <strain evidence="1 2">AM37-5</strain>
    </source>
</reference>
<sequence>MKTKEELLLSVKEDIEAFGKDKLVYAHMSLQNEGTILYGYSYTPEGKFIDEASLEELLIILESDTDM</sequence>
<evidence type="ECO:0000313" key="1">
    <source>
        <dbReference type="EMBL" id="RHC09641.1"/>
    </source>
</evidence>